<sequence>MQTTVAPGFNLSSSIRILLVEDNEISRQLMSDYLRHCGYSIQTLSSGSKFAQEMAQFRPHLVLLDLKLPDVDGFAVLEQAQQTLEWSKTPIVVISAFAFQADRDHALNLGARQYLVKPVMLPHVRQVICDELKYLMVQ</sequence>
<gene>
    <name evidence="4" type="ORF">C7B82_04735</name>
</gene>
<dbReference type="SUPFAM" id="SSF52172">
    <property type="entry name" value="CheY-like"/>
    <property type="match status" value="1"/>
</dbReference>
<proteinExistence type="predicted"/>
<dbReference type="PROSITE" id="PS50110">
    <property type="entry name" value="RESPONSE_REGULATORY"/>
    <property type="match status" value="1"/>
</dbReference>
<evidence type="ECO:0000313" key="4">
    <source>
        <dbReference type="EMBL" id="PSB33103.1"/>
    </source>
</evidence>
<name>A0A2T1EK77_9CYAN</name>
<dbReference type="SMART" id="SM00448">
    <property type="entry name" value="REC"/>
    <property type="match status" value="1"/>
</dbReference>
<evidence type="ECO:0000256" key="2">
    <source>
        <dbReference type="PROSITE-ProRule" id="PRU00169"/>
    </source>
</evidence>
<dbReference type="RefSeq" id="WP_106255165.1">
    <property type="nucleotide sequence ID" value="NZ_CAWNSW010000058.1"/>
</dbReference>
<dbReference type="CDD" id="cd17546">
    <property type="entry name" value="REC_hyHK_CKI1_RcsC-like"/>
    <property type="match status" value="1"/>
</dbReference>
<dbReference type="PANTHER" id="PTHR44591">
    <property type="entry name" value="STRESS RESPONSE REGULATOR PROTEIN 1"/>
    <property type="match status" value="1"/>
</dbReference>
<dbReference type="PANTHER" id="PTHR44591:SF23">
    <property type="entry name" value="CHEY SUBFAMILY"/>
    <property type="match status" value="1"/>
</dbReference>
<comment type="caution">
    <text evidence="4">The sequence shown here is derived from an EMBL/GenBank/DDBJ whole genome shotgun (WGS) entry which is preliminary data.</text>
</comment>
<dbReference type="Gene3D" id="3.40.50.2300">
    <property type="match status" value="1"/>
</dbReference>
<accession>A0A2T1EK77</accession>
<reference evidence="4 5" key="2">
    <citation type="submission" date="2018-03" db="EMBL/GenBank/DDBJ databases">
        <title>The ancient ancestry and fast evolution of plastids.</title>
        <authorList>
            <person name="Moore K.R."/>
            <person name="Magnabosco C."/>
            <person name="Momper L."/>
            <person name="Gold D.A."/>
            <person name="Bosak T."/>
            <person name="Fournier G.P."/>
        </authorList>
    </citation>
    <scope>NUCLEOTIDE SEQUENCE [LARGE SCALE GENOMIC DNA]</scope>
    <source>
        <strain evidence="4 5">ULC18</strain>
    </source>
</reference>
<dbReference type="GO" id="GO:0000160">
    <property type="term" value="P:phosphorelay signal transduction system"/>
    <property type="evidence" value="ECO:0007669"/>
    <property type="project" value="InterPro"/>
</dbReference>
<dbReference type="EMBL" id="PVWK01000021">
    <property type="protein sequence ID" value="PSB33103.1"/>
    <property type="molecule type" value="Genomic_DNA"/>
</dbReference>
<feature type="modified residue" description="4-aspartylphosphate" evidence="2">
    <location>
        <position position="65"/>
    </location>
</feature>
<keyword evidence="1 2" id="KW-0597">Phosphoprotein</keyword>
<dbReference type="AlphaFoldDB" id="A0A2T1EK77"/>
<reference evidence="5" key="1">
    <citation type="submission" date="2018-02" db="EMBL/GenBank/DDBJ databases">
        <authorList>
            <person name="Moore K."/>
            <person name="Momper L."/>
        </authorList>
    </citation>
    <scope>NUCLEOTIDE SEQUENCE [LARGE SCALE GENOMIC DNA]</scope>
    <source>
        <strain evidence="5">ULC18</strain>
    </source>
</reference>
<dbReference type="InterPro" id="IPR011006">
    <property type="entry name" value="CheY-like_superfamily"/>
</dbReference>
<dbReference type="Proteomes" id="UP000239576">
    <property type="component" value="Unassembled WGS sequence"/>
</dbReference>
<organism evidence="4 5">
    <name type="scientific">Stenomitos frigidus ULC18</name>
    <dbReference type="NCBI Taxonomy" id="2107698"/>
    <lineage>
        <taxon>Bacteria</taxon>
        <taxon>Bacillati</taxon>
        <taxon>Cyanobacteriota</taxon>
        <taxon>Cyanophyceae</taxon>
        <taxon>Leptolyngbyales</taxon>
        <taxon>Leptolyngbyaceae</taxon>
        <taxon>Stenomitos</taxon>
    </lineage>
</organism>
<dbReference type="InterPro" id="IPR050595">
    <property type="entry name" value="Bact_response_regulator"/>
</dbReference>
<dbReference type="InterPro" id="IPR001789">
    <property type="entry name" value="Sig_transdc_resp-reg_receiver"/>
</dbReference>
<evidence type="ECO:0000256" key="1">
    <source>
        <dbReference type="ARBA" id="ARBA00022553"/>
    </source>
</evidence>
<evidence type="ECO:0000259" key="3">
    <source>
        <dbReference type="PROSITE" id="PS50110"/>
    </source>
</evidence>
<dbReference type="Pfam" id="PF00072">
    <property type="entry name" value="Response_reg"/>
    <property type="match status" value="1"/>
</dbReference>
<dbReference type="OrthoDB" id="530684at2"/>
<feature type="domain" description="Response regulatory" evidence="3">
    <location>
        <begin position="16"/>
        <end position="132"/>
    </location>
</feature>
<evidence type="ECO:0000313" key="5">
    <source>
        <dbReference type="Proteomes" id="UP000239576"/>
    </source>
</evidence>
<protein>
    <recommendedName>
        <fullName evidence="3">Response regulatory domain-containing protein</fullName>
    </recommendedName>
</protein>
<keyword evidence="5" id="KW-1185">Reference proteome</keyword>